<gene>
    <name evidence="2" type="ORF">Desgi_1557</name>
</gene>
<dbReference type="PANTHER" id="PTHR42924:SF3">
    <property type="entry name" value="POLYMERASE_HISTIDINOL PHOSPHATASE N-TERMINAL DOMAIN-CONTAINING PROTEIN"/>
    <property type="match status" value="1"/>
</dbReference>
<dbReference type="Gene3D" id="3.20.20.140">
    <property type="entry name" value="Metal-dependent hydrolases"/>
    <property type="match status" value="1"/>
</dbReference>
<dbReference type="SUPFAM" id="SSF89550">
    <property type="entry name" value="PHP domain-like"/>
    <property type="match status" value="1"/>
</dbReference>
<evidence type="ECO:0000313" key="3">
    <source>
        <dbReference type="Proteomes" id="UP000013520"/>
    </source>
</evidence>
<dbReference type="PANTHER" id="PTHR42924">
    <property type="entry name" value="EXONUCLEASE"/>
    <property type="match status" value="1"/>
</dbReference>
<dbReference type="Gene3D" id="1.10.150.650">
    <property type="match status" value="1"/>
</dbReference>
<evidence type="ECO:0000259" key="1">
    <source>
        <dbReference type="SMART" id="SM00481"/>
    </source>
</evidence>
<feature type="domain" description="Polymerase/histidinol phosphatase N-terminal" evidence="1">
    <location>
        <begin position="5"/>
        <end position="70"/>
    </location>
</feature>
<dbReference type="GO" id="GO:0035312">
    <property type="term" value="F:5'-3' DNA exonuclease activity"/>
    <property type="evidence" value="ECO:0007669"/>
    <property type="project" value="TreeGrafter"/>
</dbReference>
<accession>R4KEN7</accession>
<dbReference type="KEGG" id="dgi:Desgi_1557"/>
<reference evidence="2 3" key="1">
    <citation type="submission" date="2012-01" db="EMBL/GenBank/DDBJ databases">
        <title>Complete sequence of Desulfotomaculum gibsoniae DSM 7213.</title>
        <authorList>
            <consortium name="US DOE Joint Genome Institute"/>
            <person name="Lucas S."/>
            <person name="Han J."/>
            <person name="Lapidus A."/>
            <person name="Cheng J.-F."/>
            <person name="Goodwin L."/>
            <person name="Pitluck S."/>
            <person name="Peters L."/>
            <person name="Ovchinnikova G."/>
            <person name="Teshima H."/>
            <person name="Detter J.C."/>
            <person name="Han C."/>
            <person name="Tapia R."/>
            <person name="Land M."/>
            <person name="Hauser L."/>
            <person name="Kyrpides N."/>
            <person name="Ivanova N."/>
            <person name="Pagani I."/>
            <person name="Parshina S."/>
            <person name="Plugge C."/>
            <person name="Muyzer G."/>
            <person name="Kuever J."/>
            <person name="Ivanova A."/>
            <person name="Nazina T."/>
            <person name="Klenk H.-P."/>
            <person name="Brambilla E."/>
            <person name="Spring S."/>
            <person name="Stams A.F."/>
            <person name="Woyke T."/>
        </authorList>
    </citation>
    <scope>NUCLEOTIDE SEQUENCE [LARGE SCALE GENOMIC DNA]</scope>
    <source>
        <strain evidence="2 3">DSM 7213</strain>
    </source>
</reference>
<dbReference type="RefSeq" id="WP_006523898.1">
    <property type="nucleotide sequence ID" value="NC_021184.1"/>
</dbReference>
<protein>
    <submittedName>
        <fullName evidence="2">Putative metal-dependent phosphoesterase, PHP family</fullName>
    </submittedName>
</protein>
<dbReference type="InterPro" id="IPR016195">
    <property type="entry name" value="Pol/histidinol_Pase-like"/>
</dbReference>
<dbReference type="OrthoDB" id="9804333at2"/>
<evidence type="ECO:0000313" key="2">
    <source>
        <dbReference type="EMBL" id="AGL01039.1"/>
    </source>
</evidence>
<sequence length="277" mass="30459">MTGFADLHIHSTTSDGKLNPAQVVALGKVLDFQCIALADHDSVGGIEEALAAGGEQGVEVLPCVELSTLYNGGEVHILGYFIDWRSAVLLNKLKQIMDCRTERAIQMVDKLGKLGLDVTWEEVASRAGSSFVGRPHIAQVLMDKKYIRELKEAFTEDFIGKNGRAYVERYEINPDEAIEVIRNSGGVAVLAHPGFFKKQLKLDRADIEYLVSRGLQGVEVYHTKHSVEDVQNYKAIAESLNLAITGGSDCHGGNTGEILMGKIKLPYAYVEKLKELR</sequence>
<dbReference type="AlphaFoldDB" id="R4KEN7"/>
<dbReference type="InterPro" id="IPR052018">
    <property type="entry name" value="PHP_domain"/>
</dbReference>
<dbReference type="SMART" id="SM00481">
    <property type="entry name" value="POLIIIAc"/>
    <property type="match status" value="1"/>
</dbReference>
<proteinExistence type="predicted"/>
<dbReference type="Proteomes" id="UP000013520">
    <property type="component" value="Chromosome"/>
</dbReference>
<name>R4KEN7_9FIRM</name>
<dbReference type="HOGENOM" id="CLU_067347_1_0_9"/>
<organism evidence="2 3">
    <name type="scientific">Desulfoscipio gibsoniae DSM 7213</name>
    <dbReference type="NCBI Taxonomy" id="767817"/>
    <lineage>
        <taxon>Bacteria</taxon>
        <taxon>Bacillati</taxon>
        <taxon>Bacillota</taxon>
        <taxon>Clostridia</taxon>
        <taxon>Eubacteriales</taxon>
        <taxon>Desulfallaceae</taxon>
        <taxon>Desulfoscipio</taxon>
    </lineage>
</organism>
<dbReference type="InterPro" id="IPR003141">
    <property type="entry name" value="Pol/His_phosphatase_N"/>
</dbReference>
<dbReference type="CDD" id="cd07438">
    <property type="entry name" value="PHP_HisPPase_AMP"/>
    <property type="match status" value="1"/>
</dbReference>
<dbReference type="eggNOG" id="COG0613">
    <property type="taxonomic scope" value="Bacteria"/>
</dbReference>
<dbReference type="STRING" id="767817.Desgi_1557"/>
<dbReference type="GO" id="GO:0004534">
    <property type="term" value="F:5'-3' RNA exonuclease activity"/>
    <property type="evidence" value="ECO:0007669"/>
    <property type="project" value="TreeGrafter"/>
</dbReference>
<dbReference type="EMBL" id="CP003273">
    <property type="protein sequence ID" value="AGL01039.1"/>
    <property type="molecule type" value="Genomic_DNA"/>
</dbReference>
<keyword evidence="3" id="KW-1185">Reference proteome</keyword>